<reference evidence="1 2" key="1">
    <citation type="submission" date="2021-06" db="EMBL/GenBank/DDBJ databases">
        <title>Caerostris extrusa draft genome.</title>
        <authorList>
            <person name="Kono N."/>
            <person name="Arakawa K."/>
        </authorList>
    </citation>
    <scope>NUCLEOTIDE SEQUENCE [LARGE SCALE GENOMIC DNA]</scope>
</reference>
<accession>A0AAV4VDJ3</accession>
<sequence>MATLEAVFLFSSACRAHSRAPTSLPSIACASIKQIAFEHRCALLSVKVTLVTLYLDSTVNLLPTSVASSPGKNNYFAIDEFSPGAPSHYNWTEAVLPLGI</sequence>
<dbReference type="AlphaFoldDB" id="A0AAV4VDJ3"/>
<protein>
    <submittedName>
        <fullName evidence="1">Uncharacterized protein</fullName>
    </submittedName>
</protein>
<evidence type="ECO:0000313" key="2">
    <source>
        <dbReference type="Proteomes" id="UP001054945"/>
    </source>
</evidence>
<evidence type="ECO:0000313" key="1">
    <source>
        <dbReference type="EMBL" id="GIY68342.1"/>
    </source>
</evidence>
<proteinExistence type="predicted"/>
<keyword evidence="2" id="KW-1185">Reference proteome</keyword>
<dbReference type="Proteomes" id="UP001054945">
    <property type="component" value="Unassembled WGS sequence"/>
</dbReference>
<organism evidence="1 2">
    <name type="scientific">Caerostris extrusa</name>
    <name type="common">Bark spider</name>
    <name type="synonym">Caerostris bankana</name>
    <dbReference type="NCBI Taxonomy" id="172846"/>
    <lineage>
        <taxon>Eukaryota</taxon>
        <taxon>Metazoa</taxon>
        <taxon>Ecdysozoa</taxon>
        <taxon>Arthropoda</taxon>
        <taxon>Chelicerata</taxon>
        <taxon>Arachnida</taxon>
        <taxon>Araneae</taxon>
        <taxon>Araneomorphae</taxon>
        <taxon>Entelegynae</taxon>
        <taxon>Araneoidea</taxon>
        <taxon>Araneidae</taxon>
        <taxon>Caerostris</taxon>
    </lineage>
</organism>
<gene>
    <name evidence="1" type="ORF">CEXT_723041</name>
</gene>
<comment type="caution">
    <text evidence="1">The sequence shown here is derived from an EMBL/GenBank/DDBJ whole genome shotgun (WGS) entry which is preliminary data.</text>
</comment>
<dbReference type="EMBL" id="BPLR01014366">
    <property type="protein sequence ID" value="GIY68342.1"/>
    <property type="molecule type" value="Genomic_DNA"/>
</dbReference>
<name>A0AAV4VDJ3_CAEEX</name>